<keyword evidence="4" id="KW-0812">Transmembrane</keyword>
<dbReference type="InterPro" id="IPR037066">
    <property type="entry name" value="Plug_dom_sf"/>
</dbReference>
<dbReference type="NCBIfam" id="TIGR04057">
    <property type="entry name" value="SusC_RagA_signa"/>
    <property type="match status" value="1"/>
</dbReference>
<dbReference type="Gene3D" id="2.60.40.1120">
    <property type="entry name" value="Carboxypeptidase-like, regulatory domain"/>
    <property type="match status" value="1"/>
</dbReference>
<keyword evidence="9" id="KW-1185">Reference proteome</keyword>
<sequence>MKLTTLLLTAFCVNASANVFAQHISMSVKNKSLENVFGLIEQKSGYTFIYRDEWLTGTKPVDLNISRGSIEQVLKACLKEQPLSYEIVDKTVILTRKRPSENEIAPFTVAEITGRITDEKGAPLSYVSIAIKGTQRGTYTDENGAFKLDAKADDVLVISLMGFTPREIAVGQQAVINVVLVPAVSDLNQVVVVGYGTQKKVNVTGAVAAVKGSEIAKSPVANVSNALAGRLPGIRAVQRSGEPGKDGAAIDIRGLGTALIIVDGVPSTFEQLDPSEIESISILKDASAAVYGVRAANGVVLVTTRRGTVSKPKISYNTYIGIQSNTRYPRYVNAAEFAELTDESQINQGLAPVYGAENIKKYREGQKGYESTDWYNAAIRKNSPQQYHNLNVSGGTEATKYFFSLGYLNQEGMWKSGDTRFKRYNFRSNISTKINKRLTAELNLGGRLENRHFPGTEAGVLMGQIQRSYPTYPMYANDNPDYLAVTNFSQNVLASMNSDYSGYETSNYRNLSGIASLTYELPYVKGLSAKGLFSYQSGTNNIKRWVKKYDLYNYNEATKAYEVGYTGNDPSNLKQTNEQADNSLLQFSLNYEASFAKKHNVKALLLFERSQINEGNFNAYREFTLDGLDQLFAGSSTNKNNDGKANESAYMGYVGRVNYDYKNRYLLELGFRYDGSYKFAPDHRWGFFPTVSAGWRISDEPFFSSAANMVNNLKIRGSWGKLGDDNGATAFQYITGYTLPQGGNYIFGNNIINSLAPGGTPNLLLTWFNATTTNIGFEAGFLQDMFTVEFDVFFRKRTGLLATRLLSLPGTYGATLPQENLNSDRTQGFELSLGYNKRIGDITLNVSPNLTWTRTKYDYIERAGATNAVDNWRNLENNGRWTNLYKGYKTAGQFQSQEEIASWAIQDKKGNTSLKPGDIKYVDLNNDGVIDSNDQTIIGRGTTPELFYGLNLSASWKGFSLTVLLQGAANYNILLDAALKDPFVNGSTTYALFTDRWHRKDMYDPESEWVPGKYPSTIVNGLQNNKEVSDFWMKDAAYLRVKTLELGYSLPKPILAKVGIEQVRFYFSGQNLFTFDKLKFMDPEMPSNDDTNFAGNGKYYPQQRVLTLGLNLQF</sequence>
<dbReference type="Pfam" id="PF07715">
    <property type="entry name" value="Plug"/>
    <property type="match status" value="1"/>
</dbReference>
<keyword evidence="2 4" id="KW-0472">Membrane</keyword>
<proteinExistence type="inferred from homology"/>
<dbReference type="InterPro" id="IPR023996">
    <property type="entry name" value="TonB-dep_OMP_SusC/RagA"/>
</dbReference>
<evidence type="ECO:0000256" key="1">
    <source>
        <dbReference type="ARBA" id="ARBA00022448"/>
    </source>
</evidence>
<dbReference type="InterPro" id="IPR008969">
    <property type="entry name" value="CarboxyPept-like_regulatory"/>
</dbReference>
<organism evidence="8 9">
    <name type="scientific">Chitinophaga defluvii</name>
    <dbReference type="NCBI Taxonomy" id="3163343"/>
    <lineage>
        <taxon>Bacteria</taxon>
        <taxon>Pseudomonadati</taxon>
        <taxon>Bacteroidota</taxon>
        <taxon>Chitinophagia</taxon>
        <taxon>Chitinophagales</taxon>
        <taxon>Chitinophagaceae</taxon>
        <taxon>Chitinophaga</taxon>
    </lineage>
</organism>
<dbReference type="InterPro" id="IPR023997">
    <property type="entry name" value="TonB-dep_OMP_SusC/RagA_CS"/>
</dbReference>
<feature type="domain" description="TonB-dependent receptor plug" evidence="7">
    <location>
        <begin position="200"/>
        <end position="299"/>
    </location>
</feature>
<evidence type="ECO:0000259" key="6">
    <source>
        <dbReference type="Pfam" id="PF07660"/>
    </source>
</evidence>
<feature type="chain" id="PRO_5046829138" evidence="5">
    <location>
        <begin position="22"/>
        <end position="1114"/>
    </location>
</feature>
<evidence type="ECO:0000256" key="5">
    <source>
        <dbReference type="SAM" id="SignalP"/>
    </source>
</evidence>
<evidence type="ECO:0000256" key="2">
    <source>
        <dbReference type="ARBA" id="ARBA00023136"/>
    </source>
</evidence>
<dbReference type="InterPro" id="IPR012910">
    <property type="entry name" value="Plug_dom"/>
</dbReference>
<dbReference type="PROSITE" id="PS52016">
    <property type="entry name" value="TONB_DEPENDENT_REC_3"/>
    <property type="match status" value="1"/>
</dbReference>
<evidence type="ECO:0000259" key="7">
    <source>
        <dbReference type="Pfam" id="PF07715"/>
    </source>
</evidence>
<keyword evidence="5" id="KW-0732">Signal</keyword>
<dbReference type="Proteomes" id="UP001549749">
    <property type="component" value="Unassembled WGS sequence"/>
</dbReference>
<dbReference type="Pfam" id="PF07660">
    <property type="entry name" value="STN"/>
    <property type="match status" value="1"/>
</dbReference>
<keyword evidence="3 4" id="KW-0998">Cell outer membrane</keyword>
<dbReference type="InterPro" id="IPR039426">
    <property type="entry name" value="TonB-dep_rcpt-like"/>
</dbReference>
<feature type="signal peptide" evidence="5">
    <location>
        <begin position="1"/>
        <end position="21"/>
    </location>
</feature>
<comment type="caution">
    <text evidence="8">The sequence shown here is derived from an EMBL/GenBank/DDBJ whole genome shotgun (WGS) entry which is preliminary data.</text>
</comment>
<dbReference type="NCBIfam" id="TIGR04056">
    <property type="entry name" value="OMP_RagA_SusC"/>
    <property type="match status" value="1"/>
</dbReference>
<comment type="subcellular location">
    <subcellularLocation>
        <location evidence="4">Cell outer membrane</location>
        <topology evidence="4">Multi-pass membrane protein</topology>
    </subcellularLocation>
</comment>
<dbReference type="InterPro" id="IPR011662">
    <property type="entry name" value="Secretin/TonB_short_N"/>
</dbReference>
<feature type="domain" description="Secretin/TonB short N-terminal" evidence="6">
    <location>
        <begin position="46"/>
        <end position="97"/>
    </location>
</feature>
<keyword evidence="8" id="KW-0675">Receptor</keyword>
<dbReference type="SUPFAM" id="SSF56935">
    <property type="entry name" value="Porins"/>
    <property type="match status" value="1"/>
</dbReference>
<evidence type="ECO:0000256" key="4">
    <source>
        <dbReference type="PROSITE-ProRule" id="PRU01360"/>
    </source>
</evidence>
<reference evidence="8 9" key="1">
    <citation type="submission" date="2024-06" db="EMBL/GenBank/DDBJ databases">
        <title>Chitinophaga defluvii sp. nov., isolated from municipal sewage.</title>
        <authorList>
            <person name="Zhang L."/>
        </authorList>
    </citation>
    <scope>NUCLEOTIDE SEQUENCE [LARGE SCALE GENOMIC DNA]</scope>
    <source>
        <strain evidence="8 9">H8</strain>
    </source>
</reference>
<dbReference type="SUPFAM" id="SSF49464">
    <property type="entry name" value="Carboxypeptidase regulatory domain-like"/>
    <property type="match status" value="1"/>
</dbReference>
<dbReference type="EMBL" id="JBEXAC010000001">
    <property type="protein sequence ID" value="MET6997775.1"/>
    <property type="molecule type" value="Genomic_DNA"/>
</dbReference>
<dbReference type="Gene3D" id="2.170.130.10">
    <property type="entry name" value="TonB-dependent receptor, plug domain"/>
    <property type="match status" value="1"/>
</dbReference>
<name>A0ABV2T5X1_9BACT</name>
<evidence type="ECO:0000313" key="8">
    <source>
        <dbReference type="EMBL" id="MET6997775.1"/>
    </source>
</evidence>
<evidence type="ECO:0000256" key="3">
    <source>
        <dbReference type="ARBA" id="ARBA00023237"/>
    </source>
</evidence>
<comment type="similarity">
    <text evidence="4">Belongs to the TonB-dependent receptor family.</text>
</comment>
<evidence type="ECO:0000313" key="9">
    <source>
        <dbReference type="Proteomes" id="UP001549749"/>
    </source>
</evidence>
<protein>
    <submittedName>
        <fullName evidence="8">TonB-dependent receptor</fullName>
    </submittedName>
</protein>
<keyword evidence="4" id="KW-1134">Transmembrane beta strand</keyword>
<accession>A0ABV2T5X1</accession>
<gene>
    <name evidence="8" type="ORF">ABR189_10365</name>
</gene>
<keyword evidence="1 4" id="KW-0813">Transport</keyword>
<dbReference type="Pfam" id="PF13715">
    <property type="entry name" value="CarbopepD_reg_2"/>
    <property type="match status" value="1"/>
</dbReference>
<dbReference type="RefSeq" id="WP_354660410.1">
    <property type="nucleotide sequence ID" value="NZ_JBEXAC010000001.1"/>
</dbReference>